<comment type="similarity">
    <text evidence="6">Belongs to the ABC-4 integral membrane protein family.</text>
</comment>
<protein>
    <submittedName>
        <fullName evidence="9">Putative ABC transport system permease protein</fullName>
    </submittedName>
</protein>
<evidence type="ECO:0000259" key="8">
    <source>
        <dbReference type="Pfam" id="PF02687"/>
    </source>
</evidence>
<name>A0A1I6IX86_9FIRM</name>
<reference evidence="9 10" key="1">
    <citation type="submission" date="2016-10" db="EMBL/GenBank/DDBJ databases">
        <authorList>
            <person name="de Groot N.N."/>
        </authorList>
    </citation>
    <scope>NUCLEOTIDE SEQUENCE [LARGE SCALE GENOMIC DNA]</scope>
    <source>
        <strain evidence="9 10">743A</strain>
    </source>
</reference>
<dbReference type="InterPro" id="IPR050250">
    <property type="entry name" value="Macrolide_Exporter_MacB"/>
</dbReference>
<dbReference type="GO" id="GO:0005886">
    <property type="term" value="C:plasma membrane"/>
    <property type="evidence" value="ECO:0007669"/>
    <property type="project" value="UniProtKB-SubCell"/>
</dbReference>
<dbReference type="EMBL" id="FOYZ01000004">
    <property type="protein sequence ID" value="SFR71354.1"/>
    <property type="molecule type" value="Genomic_DNA"/>
</dbReference>
<feature type="transmembrane region" description="Helical" evidence="7">
    <location>
        <begin position="816"/>
        <end position="836"/>
    </location>
</feature>
<evidence type="ECO:0000256" key="3">
    <source>
        <dbReference type="ARBA" id="ARBA00022692"/>
    </source>
</evidence>
<organism evidence="9 10">
    <name type="scientific">Anaeromicropila populeti</name>
    <dbReference type="NCBI Taxonomy" id="37658"/>
    <lineage>
        <taxon>Bacteria</taxon>
        <taxon>Bacillati</taxon>
        <taxon>Bacillota</taxon>
        <taxon>Clostridia</taxon>
        <taxon>Lachnospirales</taxon>
        <taxon>Lachnospiraceae</taxon>
        <taxon>Anaeromicropila</taxon>
    </lineage>
</organism>
<accession>A0A1I6IX86</accession>
<dbReference type="STRING" id="37658.SAMN05661086_01214"/>
<keyword evidence="10" id="KW-1185">Reference proteome</keyword>
<dbReference type="InterPro" id="IPR003838">
    <property type="entry name" value="ABC3_permease_C"/>
</dbReference>
<dbReference type="Pfam" id="PF02687">
    <property type="entry name" value="FtsX"/>
    <property type="match status" value="2"/>
</dbReference>
<feature type="transmembrane region" description="Helical" evidence="7">
    <location>
        <begin position="361"/>
        <end position="382"/>
    </location>
</feature>
<evidence type="ECO:0000256" key="1">
    <source>
        <dbReference type="ARBA" id="ARBA00004651"/>
    </source>
</evidence>
<keyword evidence="5 7" id="KW-0472">Membrane</keyword>
<dbReference type="OrthoDB" id="51951at2"/>
<feature type="transmembrane region" description="Helical" evidence="7">
    <location>
        <begin position="494"/>
        <end position="518"/>
    </location>
</feature>
<sequence length="949" mass="108576">MFTFIKNKLLHKRWLNLCILIGIILLTGIFICGQLYMDAGLKRTLQKKFSDYMRTNNQNPGVVSVSAKYIYGEDTSINSAFFGEVEKIPPKIEQTMQLPVKSTIAYRASMKGLVKGTYEKDESVWKKYMEFAGMTDLEQHIDLISGTLFGEQSCEDDVIECVVSKHTLDTYGFILGEEITFAQVNRTNDRPLKFKIVGVFKEKSEDASEPEYYWVNPVSYYEDSIFVREDFFPLLMEQVNKEQLEVKTNFFVFFDYKAVEPSNINKLIQSAELINETGGELEKVKCSCAMLNSLKAYDAEDEKLCATMWILQVPMILLLLVFIYMVSKQMLELEQNEIAMLKSRGVSKGQVVQVYLFQSSLLALAGGILGIPLGYYLCIMLGSTNSFMNFVNRTSFQIDCSALRLIAYAVLAGIVSVAFITLPVIRYAKLSIIELKQNNKNNTQPVWRKFFLDFILFAISIYYWKVFSGQEDYIAQQVISGKGTNSILFLDSSIFMLGAGLISLRIIKILVQLFFLIFKKRLPAFLYAAFMQIMRTERKYIFTSTFMILTIAMGIFHANVAATINKNSEERIRYNLGTDFILQEKWKDNLIQVRKAKTDGKQLDVAYEEPDFTKYDALRDEVESITKVIIDDRVIINYNNRKYEGNRLMAIDTKEFGETAWMKDGVLDKHWYEYLNIISQEPDAILVSKNFQKKFNAKIGEQLVYTRQDVFNRETSVHKGIIRGFIDAWPGFYINEDTEKEGKSQYLIITNYAKIVYDSGITPYEVWIKTKGNTDCIYDYLENQGKQYIKTEDANVYVTENKNSALFQATNGFLTMSYMITLLLCTVGFLIFWILSIRQRELIFGIYRAMGISMKEIIGILITEHLFSSVLSILIGSIVGIISSELFVPLIGIAYSPEKHPLPLEIVNSGQEVMKILGNISVVLVVCIIVLGFIISKFKITQALLLGED</sequence>
<feature type="transmembrane region" description="Helical" evidence="7">
    <location>
        <begin position="306"/>
        <end position="326"/>
    </location>
</feature>
<feature type="transmembrane region" description="Helical" evidence="7">
    <location>
        <begin position="446"/>
        <end position="464"/>
    </location>
</feature>
<evidence type="ECO:0000256" key="2">
    <source>
        <dbReference type="ARBA" id="ARBA00022475"/>
    </source>
</evidence>
<dbReference type="GO" id="GO:0022857">
    <property type="term" value="F:transmembrane transporter activity"/>
    <property type="evidence" value="ECO:0007669"/>
    <property type="project" value="TreeGrafter"/>
</dbReference>
<feature type="transmembrane region" description="Helical" evidence="7">
    <location>
        <begin position="916"/>
        <end position="935"/>
    </location>
</feature>
<dbReference type="AlphaFoldDB" id="A0A1I6IX86"/>
<evidence type="ECO:0000256" key="4">
    <source>
        <dbReference type="ARBA" id="ARBA00022989"/>
    </source>
</evidence>
<evidence type="ECO:0000313" key="9">
    <source>
        <dbReference type="EMBL" id="SFR71354.1"/>
    </source>
</evidence>
<evidence type="ECO:0000256" key="5">
    <source>
        <dbReference type="ARBA" id="ARBA00023136"/>
    </source>
</evidence>
<gene>
    <name evidence="9" type="ORF">SAMN05661086_01214</name>
</gene>
<keyword evidence="2" id="KW-1003">Cell membrane</keyword>
<dbReference type="Proteomes" id="UP000199659">
    <property type="component" value="Unassembled WGS sequence"/>
</dbReference>
<comment type="subcellular location">
    <subcellularLocation>
        <location evidence="1">Cell membrane</location>
        <topology evidence="1">Multi-pass membrane protein</topology>
    </subcellularLocation>
</comment>
<feature type="domain" description="ABC3 transporter permease C-terminal" evidence="8">
    <location>
        <begin position="315"/>
        <end position="431"/>
    </location>
</feature>
<proteinExistence type="inferred from homology"/>
<evidence type="ECO:0000313" key="10">
    <source>
        <dbReference type="Proteomes" id="UP000199659"/>
    </source>
</evidence>
<dbReference type="PANTHER" id="PTHR30572:SF4">
    <property type="entry name" value="ABC TRANSPORTER PERMEASE YTRF"/>
    <property type="match status" value="1"/>
</dbReference>
<keyword evidence="4 7" id="KW-1133">Transmembrane helix</keyword>
<feature type="transmembrane region" description="Helical" evidence="7">
    <location>
        <begin position="402"/>
        <end position="425"/>
    </location>
</feature>
<keyword evidence="3 7" id="KW-0812">Transmembrane</keyword>
<feature type="transmembrane region" description="Helical" evidence="7">
    <location>
        <begin position="539"/>
        <end position="558"/>
    </location>
</feature>
<evidence type="ECO:0000256" key="6">
    <source>
        <dbReference type="ARBA" id="ARBA00038076"/>
    </source>
</evidence>
<evidence type="ECO:0000256" key="7">
    <source>
        <dbReference type="SAM" id="Phobius"/>
    </source>
</evidence>
<dbReference type="RefSeq" id="WP_092559809.1">
    <property type="nucleotide sequence ID" value="NZ_FOYZ01000004.1"/>
</dbReference>
<dbReference type="PANTHER" id="PTHR30572">
    <property type="entry name" value="MEMBRANE COMPONENT OF TRANSPORTER-RELATED"/>
    <property type="match status" value="1"/>
</dbReference>
<feature type="domain" description="ABC3 transporter permease C-terminal" evidence="8">
    <location>
        <begin position="819"/>
        <end position="938"/>
    </location>
</feature>
<feature type="transmembrane region" description="Helical" evidence="7">
    <location>
        <begin position="14"/>
        <end position="37"/>
    </location>
</feature>